<dbReference type="RefSeq" id="WP_155169320.1">
    <property type="nucleotide sequence ID" value="NZ_SMLW01000329.1"/>
</dbReference>
<dbReference type="EMBL" id="SMLW01000329">
    <property type="protein sequence ID" value="MTI23909.1"/>
    <property type="molecule type" value="Genomic_DNA"/>
</dbReference>
<gene>
    <name evidence="1" type="ORF">E1163_02990</name>
</gene>
<proteinExistence type="predicted"/>
<protein>
    <recommendedName>
        <fullName evidence="3">DUF4878 domain-containing protein</fullName>
    </recommendedName>
</protein>
<sequence length="171" mass="19093">MKYFLIITFTVISISAFGQSESGDVSQCFEQFKKAVAEGNGKEASEIVAPETIEHYQSLLNLALEGDSIEVASLRLIDKLVVISMRNQLSKEDILQMDGKNFIAYAVDHGMLSKNSLINFQLGEIRVTDEFTIAQIIVGEMETPLKIHFYDQGGWRLDITPVLPEMSTSLK</sequence>
<evidence type="ECO:0008006" key="3">
    <source>
        <dbReference type="Google" id="ProtNLM"/>
    </source>
</evidence>
<dbReference type="Proteomes" id="UP000798808">
    <property type="component" value="Unassembled WGS sequence"/>
</dbReference>
<keyword evidence="2" id="KW-1185">Reference proteome</keyword>
<organism evidence="1 2">
    <name type="scientific">Fulvivirga kasyanovii</name>
    <dbReference type="NCBI Taxonomy" id="396812"/>
    <lineage>
        <taxon>Bacteria</taxon>
        <taxon>Pseudomonadati</taxon>
        <taxon>Bacteroidota</taxon>
        <taxon>Cytophagia</taxon>
        <taxon>Cytophagales</taxon>
        <taxon>Fulvivirgaceae</taxon>
        <taxon>Fulvivirga</taxon>
    </lineage>
</organism>
<feature type="non-terminal residue" evidence="1">
    <location>
        <position position="171"/>
    </location>
</feature>
<reference evidence="1 2" key="1">
    <citation type="submission" date="2019-02" db="EMBL/GenBank/DDBJ databases">
        <authorList>
            <person name="Goldberg S.R."/>
            <person name="Haltli B.A."/>
            <person name="Correa H."/>
            <person name="Russell K.G."/>
        </authorList>
    </citation>
    <scope>NUCLEOTIDE SEQUENCE [LARGE SCALE GENOMIC DNA]</scope>
    <source>
        <strain evidence="1 2">JCM 16186</strain>
    </source>
</reference>
<evidence type="ECO:0000313" key="1">
    <source>
        <dbReference type="EMBL" id="MTI23909.1"/>
    </source>
</evidence>
<evidence type="ECO:0000313" key="2">
    <source>
        <dbReference type="Proteomes" id="UP000798808"/>
    </source>
</evidence>
<comment type="caution">
    <text evidence="1">The sequence shown here is derived from an EMBL/GenBank/DDBJ whole genome shotgun (WGS) entry which is preliminary data.</text>
</comment>
<accession>A0ABW9RIM5</accession>
<name>A0ABW9RIM5_9BACT</name>